<dbReference type="GO" id="GO:0016740">
    <property type="term" value="F:transferase activity"/>
    <property type="evidence" value="ECO:0007669"/>
    <property type="project" value="UniProtKB-KW"/>
</dbReference>
<accession>A0A846RUD4</accession>
<reference evidence="1 2" key="1">
    <citation type="submission" date="2020-03" db="EMBL/GenBank/DDBJ databases">
        <title>Sequencing the genomes of 1000 actinobacteria strains.</title>
        <authorList>
            <person name="Klenk H.-P."/>
        </authorList>
    </citation>
    <scope>NUCLEOTIDE SEQUENCE [LARGE SCALE GENOMIC DNA]</scope>
    <source>
        <strain evidence="1 2">DSM 16403</strain>
    </source>
</reference>
<dbReference type="Proteomes" id="UP000547458">
    <property type="component" value="Unassembled WGS sequence"/>
</dbReference>
<dbReference type="PANTHER" id="PTHR34822">
    <property type="entry name" value="GRPB DOMAIN PROTEIN (AFU_ORTHOLOGUE AFUA_1G01530)"/>
    <property type="match status" value="1"/>
</dbReference>
<evidence type="ECO:0000313" key="2">
    <source>
        <dbReference type="Proteomes" id="UP000547458"/>
    </source>
</evidence>
<dbReference type="InterPro" id="IPR043519">
    <property type="entry name" value="NT_sf"/>
</dbReference>
<sequence>MPTHPLWRPYEQPDDDAIQAARVELNDPSRWKKPVVVSEYDPAWPVAFNKVADKVSAILGPRAAVIEHVGSTSVSELAAKPVIDVDLLVADSADEASYLPQLESGGFTLVIREPEWEEHRALKLQEPNTNLHVFSTDAIEPQRHVMFRNWLRTHPADRDAYASLKKKLAADGFEDVMHYNNAKAALIYDIYESIFIADPRHPHTPQAR</sequence>
<dbReference type="RefSeq" id="WP_167994329.1">
    <property type="nucleotide sequence ID" value="NZ_JAATJL010000001.1"/>
</dbReference>
<dbReference type="Pfam" id="PF04229">
    <property type="entry name" value="GrpB"/>
    <property type="match status" value="1"/>
</dbReference>
<dbReference type="PANTHER" id="PTHR34822:SF1">
    <property type="entry name" value="GRPB FAMILY PROTEIN"/>
    <property type="match status" value="1"/>
</dbReference>
<name>A0A846RUD4_9MICC</name>
<comment type="caution">
    <text evidence="1">The sequence shown here is derived from an EMBL/GenBank/DDBJ whole genome shotgun (WGS) entry which is preliminary data.</text>
</comment>
<dbReference type="Gene3D" id="3.30.460.10">
    <property type="entry name" value="Beta Polymerase, domain 2"/>
    <property type="match status" value="1"/>
</dbReference>
<organism evidence="1 2">
    <name type="scientific">Arthrobacter pigmenti</name>
    <dbReference type="NCBI Taxonomy" id="271432"/>
    <lineage>
        <taxon>Bacteria</taxon>
        <taxon>Bacillati</taxon>
        <taxon>Actinomycetota</taxon>
        <taxon>Actinomycetes</taxon>
        <taxon>Micrococcales</taxon>
        <taxon>Micrococcaceae</taxon>
        <taxon>Arthrobacter</taxon>
    </lineage>
</organism>
<keyword evidence="1" id="KW-0808">Transferase</keyword>
<dbReference type="EMBL" id="JAATJL010000001">
    <property type="protein sequence ID" value="NJC23255.1"/>
    <property type="molecule type" value="Genomic_DNA"/>
</dbReference>
<dbReference type="AlphaFoldDB" id="A0A846RUD4"/>
<dbReference type="SUPFAM" id="SSF81301">
    <property type="entry name" value="Nucleotidyltransferase"/>
    <property type="match status" value="1"/>
</dbReference>
<gene>
    <name evidence="1" type="ORF">BJ994_002331</name>
</gene>
<keyword evidence="2" id="KW-1185">Reference proteome</keyword>
<protein>
    <submittedName>
        <fullName evidence="1">GrpB-like predicted nucleotidyltransferase (UPF0157 family)</fullName>
    </submittedName>
</protein>
<evidence type="ECO:0000313" key="1">
    <source>
        <dbReference type="EMBL" id="NJC23255.1"/>
    </source>
</evidence>
<dbReference type="InterPro" id="IPR007344">
    <property type="entry name" value="GrpB/CoaE"/>
</dbReference>
<proteinExistence type="predicted"/>